<protein>
    <submittedName>
        <fullName evidence="2">Uncharacterized protein</fullName>
    </submittedName>
</protein>
<dbReference type="Proteomes" id="UP001396334">
    <property type="component" value="Unassembled WGS sequence"/>
</dbReference>
<evidence type="ECO:0000313" key="1">
    <source>
        <dbReference type="EMBL" id="KAK8483276.1"/>
    </source>
</evidence>
<evidence type="ECO:0000313" key="2">
    <source>
        <dbReference type="EMBL" id="KAK8483279.1"/>
    </source>
</evidence>
<dbReference type="InterPro" id="IPR002842">
    <property type="entry name" value="ATPase_V1_Esu"/>
</dbReference>
<sequence length="101" mass="11432">MNESDISKQIQQMVRFVRQETEEKANEISVSAEEVFNIEKLQLVEAKKKIRQENAYVSILYPMIIAIIVSTSIPSQSSLNPLKGDLQDEPDSAHGPVEQPY</sequence>
<name>A0ABR1ZRE9_9ROSI</name>
<evidence type="ECO:0000313" key="3">
    <source>
        <dbReference type="Proteomes" id="UP001396334"/>
    </source>
</evidence>
<comment type="caution">
    <text evidence="2">The sequence shown here is derived from an EMBL/GenBank/DDBJ whole genome shotgun (WGS) entry which is preliminary data.</text>
</comment>
<dbReference type="Gene3D" id="6.10.250.1620">
    <property type="match status" value="1"/>
</dbReference>
<reference evidence="2 3" key="1">
    <citation type="journal article" date="2024" name="G3 (Bethesda)">
        <title>Genome assembly of Hibiscus sabdariffa L. provides insights into metabolisms of medicinal natural products.</title>
        <authorList>
            <person name="Kim T."/>
        </authorList>
    </citation>
    <scope>NUCLEOTIDE SEQUENCE [LARGE SCALE GENOMIC DNA]</scope>
    <source>
        <strain evidence="2">TK-2024</strain>
        <tissue evidence="2">Old leaves</tissue>
    </source>
</reference>
<organism evidence="2 3">
    <name type="scientific">Hibiscus sabdariffa</name>
    <name type="common">roselle</name>
    <dbReference type="NCBI Taxonomy" id="183260"/>
    <lineage>
        <taxon>Eukaryota</taxon>
        <taxon>Viridiplantae</taxon>
        <taxon>Streptophyta</taxon>
        <taxon>Embryophyta</taxon>
        <taxon>Tracheophyta</taxon>
        <taxon>Spermatophyta</taxon>
        <taxon>Magnoliopsida</taxon>
        <taxon>eudicotyledons</taxon>
        <taxon>Gunneridae</taxon>
        <taxon>Pentapetalae</taxon>
        <taxon>rosids</taxon>
        <taxon>malvids</taxon>
        <taxon>Malvales</taxon>
        <taxon>Malvaceae</taxon>
        <taxon>Malvoideae</taxon>
        <taxon>Hibiscus</taxon>
    </lineage>
</organism>
<dbReference type="PANTHER" id="PTHR45715">
    <property type="entry name" value="ATPASE H+-TRANSPORTING V1 SUBUNIT E1A-RELATED"/>
    <property type="match status" value="1"/>
</dbReference>
<dbReference type="Pfam" id="PF01991">
    <property type="entry name" value="vATP-synt_E"/>
    <property type="match status" value="1"/>
</dbReference>
<proteinExistence type="predicted"/>
<accession>A0ABR1ZRE9</accession>
<dbReference type="EMBL" id="JBBPBN010000676">
    <property type="protein sequence ID" value="KAK8483279.1"/>
    <property type="molecule type" value="Genomic_DNA"/>
</dbReference>
<dbReference type="EMBL" id="JBBPBN010000676">
    <property type="protein sequence ID" value="KAK8483276.1"/>
    <property type="molecule type" value="Genomic_DNA"/>
</dbReference>
<keyword evidence="3" id="KW-1185">Reference proteome</keyword>
<gene>
    <name evidence="1" type="ORF">V6N11_069342</name>
    <name evidence="2" type="ORF">V6N11_069345</name>
</gene>